<dbReference type="KEGG" id="muc:MuYL_1000"/>
<evidence type="ECO:0000313" key="3">
    <source>
        <dbReference type="Proteomes" id="UP000215002"/>
    </source>
</evidence>
<dbReference type="PROSITE" id="PS51819">
    <property type="entry name" value="VOC"/>
    <property type="match status" value="1"/>
</dbReference>
<dbReference type="CDD" id="cd06587">
    <property type="entry name" value="VOC"/>
    <property type="match status" value="1"/>
</dbReference>
<gene>
    <name evidence="2" type="ORF">MuYL_1000</name>
</gene>
<sequence length="129" mass="14797">MKFRTARHTKDLNRIIDFYGRVLGLKVLGEFRDHHDYNGIFLGIPGADWHLEFTTSGIAPVHYPDHDDLLIFYAESVEEFNAIKQKFIDNKIRPVPPKNPYWAGNGITFTDPDGFRIVISVLRILPGNS</sequence>
<dbReference type="OrthoDB" id="8018325at2"/>
<reference evidence="2 3" key="1">
    <citation type="submission" date="2017-08" db="EMBL/GenBank/DDBJ databases">
        <title>Complete genome sequence of Mucilaginibacter sp. strain BJC16-A31.</title>
        <authorList>
            <consortium name="Henan University of Science and Technology"/>
            <person name="You X."/>
        </authorList>
    </citation>
    <scope>NUCLEOTIDE SEQUENCE [LARGE SCALE GENOMIC DNA]</scope>
    <source>
        <strain evidence="2 3">BJC16-A31</strain>
    </source>
</reference>
<evidence type="ECO:0000313" key="2">
    <source>
        <dbReference type="EMBL" id="ASU32900.1"/>
    </source>
</evidence>
<protein>
    <recommendedName>
        <fullName evidence="1">VOC domain-containing protein</fullName>
    </recommendedName>
</protein>
<keyword evidence="3" id="KW-1185">Reference proteome</keyword>
<dbReference type="InterPro" id="IPR029068">
    <property type="entry name" value="Glyas_Bleomycin-R_OHBP_Dase"/>
</dbReference>
<dbReference type="InterPro" id="IPR058997">
    <property type="entry name" value="YycE-like_C"/>
</dbReference>
<organism evidence="2 3">
    <name type="scientific">Mucilaginibacter xinganensis</name>
    <dbReference type="NCBI Taxonomy" id="1234841"/>
    <lineage>
        <taxon>Bacteria</taxon>
        <taxon>Pseudomonadati</taxon>
        <taxon>Bacteroidota</taxon>
        <taxon>Sphingobacteriia</taxon>
        <taxon>Sphingobacteriales</taxon>
        <taxon>Sphingobacteriaceae</taxon>
        <taxon>Mucilaginibacter</taxon>
    </lineage>
</organism>
<dbReference type="Pfam" id="PF22659">
    <property type="entry name" value="YycE-like_C"/>
    <property type="match status" value="1"/>
</dbReference>
<dbReference type="EMBL" id="CP022743">
    <property type="protein sequence ID" value="ASU32900.1"/>
    <property type="molecule type" value="Genomic_DNA"/>
</dbReference>
<dbReference type="InterPro" id="IPR058998">
    <property type="entry name" value="YycE-like_N"/>
</dbReference>
<feature type="domain" description="VOC" evidence="1">
    <location>
        <begin position="1"/>
        <end position="122"/>
    </location>
</feature>
<dbReference type="InterPro" id="IPR037523">
    <property type="entry name" value="VOC_core"/>
</dbReference>
<dbReference type="Gene3D" id="3.10.180.10">
    <property type="entry name" value="2,3-Dihydroxybiphenyl 1,2-Dioxygenase, domain 1"/>
    <property type="match status" value="1"/>
</dbReference>
<dbReference type="SUPFAM" id="SSF54593">
    <property type="entry name" value="Glyoxalase/Bleomycin resistance protein/Dihydroxybiphenyl dioxygenase"/>
    <property type="match status" value="1"/>
</dbReference>
<dbReference type="AlphaFoldDB" id="A0A223NT11"/>
<dbReference type="RefSeq" id="WP_094569435.1">
    <property type="nucleotide sequence ID" value="NZ_CP022743.1"/>
</dbReference>
<accession>A0A223NT11</accession>
<dbReference type="Pfam" id="PF22658">
    <property type="entry name" value="YycE-like_N"/>
    <property type="match status" value="1"/>
</dbReference>
<proteinExistence type="predicted"/>
<evidence type="ECO:0000259" key="1">
    <source>
        <dbReference type="PROSITE" id="PS51819"/>
    </source>
</evidence>
<name>A0A223NT11_9SPHI</name>
<dbReference type="Proteomes" id="UP000215002">
    <property type="component" value="Chromosome"/>
</dbReference>